<evidence type="ECO:0000256" key="8">
    <source>
        <dbReference type="SAM" id="SignalP"/>
    </source>
</evidence>
<proteinExistence type="inferred from homology"/>
<dbReference type="GeneID" id="22579253"/>
<dbReference type="InterPro" id="IPR015720">
    <property type="entry name" value="Emp24-like"/>
</dbReference>
<dbReference type="InterPro" id="IPR009038">
    <property type="entry name" value="GOLD_dom"/>
</dbReference>
<evidence type="ECO:0000256" key="5">
    <source>
        <dbReference type="ARBA" id="ARBA00022989"/>
    </source>
</evidence>
<comment type="similarity">
    <text evidence="2">Belongs to the EMP24/GP25L family.</text>
</comment>
<dbReference type="VEuPathDB" id="TriTrypDB:LPMP_352240"/>
<evidence type="ECO:0000313" key="10">
    <source>
        <dbReference type="EMBL" id="AIO02361.1"/>
    </source>
</evidence>
<dbReference type="PANTHER" id="PTHR22811">
    <property type="entry name" value="TRANSMEMBRANE EMP24 DOMAIN-CONTAINING PROTEIN"/>
    <property type="match status" value="1"/>
</dbReference>
<dbReference type="Pfam" id="PF01105">
    <property type="entry name" value="EMP24_GP25L"/>
    <property type="match status" value="1"/>
</dbReference>
<dbReference type="OrthoDB" id="1929172at2759"/>
<dbReference type="GO" id="GO:0016020">
    <property type="term" value="C:membrane"/>
    <property type="evidence" value="ECO:0007669"/>
    <property type="project" value="UniProtKB-SubCell"/>
</dbReference>
<keyword evidence="4 8" id="KW-0732">Signal</keyword>
<dbReference type="EMBL" id="CP009404">
    <property type="protein sequence ID" value="AIO02361.1"/>
    <property type="molecule type" value="Genomic_DNA"/>
</dbReference>
<reference evidence="10 11" key="1">
    <citation type="journal article" date="2015" name="Sci. Rep.">
        <title>The genome of Leishmania panamensis: insights into genomics of the L. (Viannia) subgenus.</title>
        <authorList>
            <person name="Llanes A."/>
            <person name="Restrepo C.M."/>
            <person name="Vecchio G.D."/>
            <person name="Anguizola F.J."/>
            <person name="Lleonart R."/>
        </authorList>
    </citation>
    <scope>NUCLEOTIDE SEQUENCE [LARGE SCALE GENOMIC DNA]</scope>
    <source>
        <strain evidence="10 11">MHOM/PA/94/PSC-1</strain>
    </source>
</reference>
<comment type="subcellular location">
    <subcellularLocation>
        <location evidence="1">Membrane</location>
        <topology evidence="1">Single-pass type I membrane protein</topology>
    </subcellularLocation>
</comment>
<evidence type="ECO:0000313" key="11">
    <source>
        <dbReference type="Proteomes" id="UP000063063"/>
    </source>
</evidence>
<feature type="transmembrane region" description="Helical" evidence="7">
    <location>
        <begin position="235"/>
        <end position="258"/>
    </location>
</feature>
<keyword evidence="3 7" id="KW-0812">Transmembrane</keyword>
<evidence type="ECO:0000256" key="3">
    <source>
        <dbReference type="ARBA" id="ARBA00022692"/>
    </source>
</evidence>
<feature type="domain" description="GOLD" evidence="9">
    <location>
        <begin position="40"/>
        <end position="263"/>
    </location>
</feature>
<dbReference type="SMART" id="SM01190">
    <property type="entry name" value="EMP24_GP25L"/>
    <property type="match status" value="1"/>
</dbReference>
<keyword evidence="5 7" id="KW-1133">Transmembrane helix</keyword>
<keyword evidence="6 7" id="KW-0472">Membrane</keyword>
<dbReference type="KEGG" id="lpan:LPMP_352240"/>
<dbReference type="eggNOG" id="ENOG502S926">
    <property type="taxonomic scope" value="Eukaryota"/>
</dbReference>
<evidence type="ECO:0000256" key="1">
    <source>
        <dbReference type="ARBA" id="ARBA00004479"/>
    </source>
</evidence>
<name>A0A088S2B6_LEIPA</name>
<feature type="chain" id="PRO_5001839175" evidence="8">
    <location>
        <begin position="41"/>
        <end position="268"/>
    </location>
</feature>
<accession>A0A088S2B6</accession>
<dbReference type="AlphaFoldDB" id="A0A088S2B6"/>
<protein>
    <submittedName>
        <fullName evidence="10">COP-coated vesicle membrane protein erv25, putative</fullName>
    </submittedName>
</protein>
<dbReference type="RefSeq" id="XP_010703161.1">
    <property type="nucleotide sequence ID" value="XM_010704859.1"/>
</dbReference>
<dbReference type="Proteomes" id="UP000063063">
    <property type="component" value="Chromosome 35"/>
</dbReference>
<keyword evidence="11" id="KW-1185">Reference proteome</keyword>
<feature type="signal peptide" evidence="8">
    <location>
        <begin position="1"/>
        <end position="40"/>
    </location>
</feature>
<sequence length="268" mass="30472">MRPSSIRGARVHCCLRDFPRQLLLVAVFLLVLQAAKSAHALTFHFVDSKPLCFSETIENVKESQITGVYDWKASATSPASQVQLRLSVKDSTGNVYYDKAMMEGEHSFAVQLNPNVLNGEQLICFTASSSFVASEKDPVKVRIELDQALKNEFKARKELIKTIQKRRQVDGLDVYTYQEVGGELKDILQPRAYLEAIERELSAMEELLDQLVMGLTTSVTREFRMRETSESTFTRVWVCALLLIGIISGVLWMQFRFLKSTLRKKKLL</sequence>
<evidence type="ECO:0000256" key="7">
    <source>
        <dbReference type="SAM" id="Phobius"/>
    </source>
</evidence>
<dbReference type="VEuPathDB" id="TriTrypDB:LPAL13_350028500"/>
<evidence type="ECO:0000256" key="6">
    <source>
        <dbReference type="ARBA" id="ARBA00023136"/>
    </source>
</evidence>
<organism evidence="10 11">
    <name type="scientific">Leishmania panamensis</name>
    <dbReference type="NCBI Taxonomy" id="5679"/>
    <lineage>
        <taxon>Eukaryota</taxon>
        <taxon>Discoba</taxon>
        <taxon>Euglenozoa</taxon>
        <taxon>Kinetoplastea</taxon>
        <taxon>Metakinetoplastina</taxon>
        <taxon>Trypanosomatida</taxon>
        <taxon>Trypanosomatidae</taxon>
        <taxon>Leishmaniinae</taxon>
        <taxon>Leishmania</taxon>
        <taxon>Leishmania guyanensis species complex</taxon>
    </lineage>
</organism>
<evidence type="ECO:0000259" key="9">
    <source>
        <dbReference type="SMART" id="SM01190"/>
    </source>
</evidence>
<evidence type="ECO:0000256" key="4">
    <source>
        <dbReference type="ARBA" id="ARBA00022729"/>
    </source>
</evidence>
<gene>
    <name evidence="10" type="ORF">LPMP_352240</name>
</gene>
<evidence type="ECO:0000256" key="2">
    <source>
        <dbReference type="ARBA" id="ARBA00007104"/>
    </source>
</evidence>